<dbReference type="AlphaFoldDB" id="A0A841FPT3"/>
<feature type="region of interest" description="Disordered" evidence="1">
    <location>
        <begin position="74"/>
        <end position="96"/>
    </location>
</feature>
<evidence type="ECO:0008006" key="4">
    <source>
        <dbReference type="Google" id="ProtNLM"/>
    </source>
</evidence>
<sequence>MPLDLADVLRRPRTTEARTALVTGVDGGAVTVNLDGGEITVGHLAAYTPAVGDVVLILATAAGTWYALGKLGATTDPGPNPPPDTPTSGTATFPATAAGSYLDGSARTDRRDVLQGSDPSGAGSNQGAWWYGTAITGTLAGAVVGAGRIWVRRLPGGSQGPVTVYAYAHTATAPTSAPPAIVDGPTAVGALAVGEAAWLPLPAGWAQSLADGAVSGLGLATPDDTGLFLAAAGLASDPQSGAVELDWSAP</sequence>
<dbReference type="EMBL" id="JACHGT010000021">
    <property type="protein sequence ID" value="MBB6039311.1"/>
    <property type="molecule type" value="Genomic_DNA"/>
</dbReference>
<reference evidence="2 3" key="1">
    <citation type="submission" date="2020-08" db="EMBL/GenBank/DDBJ databases">
        <title>Genomic Encyclopedia of Type Strains, Phase IV (KMG-IV): sequencing the most valuable type-strain genomes for metagenomic binning, comparative biology and taxonomic classification.</title>
        <authorList>
            <person name="Goeker M."/>
        </authorList>
    </citation>
    <scope>NUCLEOTIDE SEQUENCE [LARGE SCALE GENOMIC DNA]</scope>
    <source>
        <strain evidence="2 3">YIM 65646</strain>
    </source>
</reference>
<evidence type="ECO:0000313" key="2">
    <source>
        <dbReference type="EMBL" id="MBB6039311.1"/>
    </source>
</evidence>
<organism evidence="2 3">
    <name type="scientific">Phytomonospora endophytica</name>
    <dbReference type="NCBI Taxonomy" id="714109"/>
    <lineage>
        <taxon>Bacteria</taxon>
        <taxon>Bacillati</taxon>
        <taxon>Actinomycetota</taxon>
        <taxon>Actinomycetes</taxon>
        <taxon>Micromonosporales</taxon>
        <taxon>Micromonosporaceae</taxon>
        <taxon>Phytomonospora</taxon>
    </lineage>
</organism>
<evidence type="ECO:0000313" key="3">
    <source>
        <dbReference type="Proteomes" id="UP000548476"/>
    </source>
</evidence>
<proteinExistence type="predicted"/>
<keyword evidence="3" id="KW-1185">Reference proteome</keyword>
<evidence type="ECO:0000256" key="1">
    <source>
        <dbReference type="SAM" id="MobiDB-lite"/>
    </source>
</evidence>
<gene>
    <name evidence="2" type="ORF">HNR73_007205</name>
</gene>
<dbReference type="RefSeq" id="WP_184792404.1">
    <property type="nucleotide sequence ID" value="NZ_BONT01000077.1"/>
</dbReference>
<dbReference type="Proteomes" id="UP000548476">
    <property type="component" value="Unassembled WGS sequence"/>
</dbReference>
<name>A0A841FPT3_9ACTN</name>
<comment type="caution">
    <text evidence="2">The sequence shown here is derived from an EMBL/GenBank/DDBJ whole genome shotgun (WGS) entry which is preliminary data.</text>
</comment>
<accession>A0A841FPT3</accession>
<protein>
    <recommendedName>
        <fullName evidence="4">Minor tail protein</fullName>
    </recommendedName>
</protein>